<evidence type="ECO:0000259" key="3">
    <source>
        <dbReference type="Pfam" id="PF03033"/>
    </source>
</evidence>
<evidence type="ECO:0000256" key="1">
    <source>
        <dbReference type="ARBA" id="ARBA00022676"/>
    </source>
</evidence>
<dbReference type="GO" id="GO:1901137">
    <property type="term" value="P:carbohydrate derivative biosynthetic process"/>
    <property type="evidence" value="ECO:0007669"/>
    <property type="project" value="UniProtKB-ARBA"/>
</dbReference>
<keyword evidence="2 4" id="KW-0808">Transferase</keyword>
<dbReference type="AlphaFoldDB" id="A0A399PYC0"/>
<evidence type="ECO:0000313" key="5">
    <source>
        <dbReference type="Proteomes" id="UP000265361"/>
    </source>
</evidence>
<evidence type="ECO:0000313" key="4">
    <source>
        <dbReference type="EMBL" id="RIJ10279.1"/>
    </source>
</evidence>
<name>A0A399PYC0_9MICO</name>
<comment type="caution">
    <text evidence="4">The sequence shown here is derived from an EMBL/GenBank/DDBJ whole genome shotgun (WGS) entry which is preliminary data.</text>
</comment>
<dbReference type="SUPFAM" id="SSF53756">
    <property type="entry name" value="UDP-Glycosyltransferase/glycogen phosphorylase"/>
    <property type="match status" value="1"/>
</dbReference>
<dbReference type="GO" id="GO:0016758">
    <property type="term" value="F:hexosyltransferase activity"/>
    <property type="evidence" value="ECO:0007669"/>
    <property type="project" value="InterPro"/>
</dbReference>
<feature type="domain" description="Glycosyltransferase family 28 N-terminal" evidence="3">
    <location>
        <begin position="5"/>
        <end position="79"/>
    </location>
</feature>
<dbReference type="Gene3D" id="3.40.50.2000">
    <property type="entry name" value="Glycogen Phosphorylase B"/>
    <property type="match status" value="1"/>
</dbReference>
<keyword evidence="1" id="KW-0328">Glycosyltransferase</keyword>
<accession>A0A399PYC0</accession>
<organism evidence="4 5">
    <name type="scientific">Clavibacter nebraskensis</name>
    <dbReference type="NCBI Taxonomy" id="31963"/>
    <lineage>
        <taxon>Bacteria</taxon>
        <taxon>Bacillati</taxon>
        <taxon>Actinomycetota</taxon>
        <taxon>Actinomycetes</taxon>
        <taxon>Micrococcales</taxon>
        <taxon>Microbacteriaceae</taxon>
        <taxon>Clavibacter</taxon>
    </lineage>
</organism>
<dbReference type="PANTHER" id="PTHR21015">
    <property type="entry name" value="UDP-N-ACETYLGLUCOSAMINE--N-ACETYLMURAMYL-(PENTAPEPTIDE) PYROPHOSPHORYL-UNDECAPRENOL N-ACETYLGLUCOSAMINE TRANSFERASE 1"/>
    <property type="match status" value="1"/>
</dbReference>
<sequence>MTVYLLAGGGTAGHVNPLLAVADELRAREPESTILVLGTREGLESRLVPARGYELLTIARLPFPRRPNRAAVAFAPAFARAVG</sequence>
<dbReference type="Pfam" id="PF03033">
    <property type="entry name" value="Glyco_transf_28"/>
    <property type="match status" value="1"/>
</dbReference>
<gene>
    <name evidence="4" type="ORF">DZF97_09665</name>
</gene>
<proteinExistence type="predicted"/>
<dbReference type="GO" id="GO:0005975">
    <property type="term" value="P:carbohydrate metabolic process"/>
    <property type="evidence" value="ECO:0007669"/>
    <property type="project" value="InterPro"/>
</dbReference>
<dbReference type="InterPro" id="IPR004276">
    <property type="entry name" value="GlycoTrans_28_N"/>
</dbReference>
<evidence type="ECO:0000256" key="2">
    <source>
        <dbReference type="ARBA" id="ARBA00022679"/>
    </source>
</evidence>
<dbReference type="Proteomes" id="UP000265361">
    <property type="component" value="Unassembled WGS sequence"/>
</dbReference>
<dbReference type="EMBL" id="QWED01000281">
    <property type="protein sequence ID" value="RIJ10279.1"/>
    <property type="molecule type" value="Genomic_DNA"/>
</dbReference>
<dbReference type="PANTHER" id="PTHR21015:SF22">
    <property type="entry name" value="GLYCOSYLTRANSFERASE"/>
    <property type="match status" value="1"/>
</dbReference>
<reference evidence="4 5" key="1">
    <citation type="submission" date="2018-08" db="EMBL/GenBank/DDBJ databases">
        <title>Genome Sequence of Clavibacter michiganensis Subspecies type strains, and the Atypical Peach-Colored Strains Isolated from Tomato.</title>
        <authorList>
            <person name="Osdaghi E."/>
            <person name="Portier P."/>
            <person name="Briand M."/>
            <person name="Jacques M.-A."/>
        </authorList>
    </citation>
    <scope>NUCLEOTIDE SEQUENCE [LARGE SCALE GENOMIC DNA]</scope>
    <source>
        <strain evidence="4 5">CFBP 7577</strain>
    </source>
</reference>
<protein>
    <submittedName>
        <fullName evidence="4">UDP-N-acetylglucosamine--N-acetylmuramyl-(Pentapeptide) pyrophosphoryl-undecaprenol N-acetylglucosamine transferase</fullName>
    </submittedName>
</protein>
<feature type="non-terminal residue" evidence="4">
    <location>
        <position position="83"/>
    </location>
</feature>